<feature type="modified residue" description="N6-(pyridoxal phosphate)lysine" evidence="9">
    <location>
        <position position="206"/>
    </location>
</feature>
<evidence type="ECO:0000256" key="5">
    <source>
        <dbReference type="ARBA" id="ARBA00022898"/>
    </source>
</evidence>
<evidence type="ECO:0000256" key="2">
    <source>
        <dbReference type="ARBA" id="ARBA00009077"/>
    </source>
</evidence>
<dbReference type="NCBIfam" id="TIGR01329">
    <property type="entry name" value="cysta_beta_ly_E"/>
    <property type="match status" value="1"/>
</dbReference>
<comment type="cofactor">
    <cofactor evidence="1 10">
        <name>pyridoxal 5'-phosphate</name>
        <dbReference type="ChEBI" id="CHEBI:597326"/>
    </cofactor>
</comment>
<organism evidence="11 12">
    <name type="scientific">Schizosaccharomyces osmophilus</name>
    <dbReference type="NCBI Taxonomy" id="2545709"/>
    <lineage>
        <taxon>Eukaryota</taxon>
        <taxon>Fungi</taxon>
        <taxon>Dikarya</taxon>
        <taxon>Ascomycota</taxon>
        <taxon>Taphrinomycotina</taxon>
        <taxon>Schizosaccharomycetes</taxon>
        <taxon>Schizosaccharomycetales</taxon>
        <taxon>Schizosaccharomycetaceae</taxon>
        <taxon>Schizosaccharomyces</taxon>
    </lineage>
</organism>
<evidence type="ECO:0000256" key="1">
    <source>
        <dbReference type="ARBA" id="ARBA00001933"/>
    </source>
</evidence>
<dbReference type="FunFam" id="3.40.640.10:FF:000009">
    <property type="entry name" value="Cystathionine gamma-synthase homolog"/>
    <property type="match status" value="1"/>
</dbReference>
<dbReference type="SUPFAM" id="SSF53383">
    <property type="entry name" value="PLP-dependent transferases"/>
    <property type="match status" value="1"/>
</dbReference>
<keyword evidence="12" id="KW-1185">Reference proteome</keyword>
<keyword evidence="4" id="KW-0028">Amino-acid biosynthesis</keyword>
<evidence type="ECO:0000256" key="9">
    <source>
        <dbReference type="PIRSR" id="PIRSR001434-2"/>
    </source>
</evidence>
<evidence type="ECO:0000256" key="10">
    <source>
        <dbReference type="RuleBase" id="RU362118"/>
    </source>
</evidence>
<dbReference type="InterPro" id="IPR015422">
    <property type="entry name" value="PyrdxlP-dep_Trfase_small"/>
</dbReference>
<evidence type="ECO:0000256" key="4">
    <source>
        <dbReference type="ARBA" id="ARBA00022605"/>
    </source>
</evidence>
<dbReference type="Gene3D" id="3.90.1150.10">
    <property type="entry name" value="Aspartate Aminotransferase, domain 1"/>
    <property type="match status" value="1"/>
</dbReference>
<dbReference type="GO" id="GO:0005737">
    <property type="term" value="C:cytoplasm"/>
    <property type="evidence" value="ECO:0007669"/>
    <property type="project" value="TreeGrafter"/>
</dbReference>
<dbReference type="CDD" id="cd00614">
    <property type="entry name" value="CGS_like"/>
    <property type="match status" value="1"/>
</dbReference>
<evidence type="ECO:0000256" key="8">
    <source>
        <dbReference type="ARBA" id="ARBA00047213"/>
    </source>
</evidence>
<evidence type="ECO:0000256" key="3">
    <source>
        <dbReference type="ARBA" id="ARBA00012224"/>
    </source>
</evidence>
<comment type="similarity">
    <text evidence="2 10">Belongs to the trans-sulfuration enzymes family.</text>
</comment>
<evidence type="ECO:0000256" key="7">
    <source>
        <dbReference type="ARBA" id="ARBA00023239"/>
    </source>
</evidence>
<dbReference type="Pfam" id="PF01053">
    <property type="entry name" value="Cys_Met_Meta_PP"/>
    <property type="match status" value="1"/>
</dbReference>
<sequence>MTITMDFNSKYSLETELLRVEGNQDQFNASSVPIYQSATFRQHRLDEMGKFDYTRSGNPTRTALQVHLAKLMKAKHCFVTSNGMSALDMILKTCKTGSHIVAGDDLYGGSDRLLNLNIANYGFHVSNVDTRDLAAFEAALRPDTALVLVESPTNPLIKVCDARAIVRIVREKAKNAVLVMDNTMLSPILCNPLDFGYDIVYESATKFLSGHHDIMGGAIATRSDELAKSVFFNINACGAGLAPFESFLLLRGIKTMGIRVERAQQNAIELAKFLKSKGLSVNFPGLDPNCKSTAIFNSFARGPGAVMSVHTGSVDFSKTIVESTQLFEISVSFGSVESLISMPAYMSHASIKKEVRDQRGLPEDLIRISVGIENVEDLKADLENAINIAKLQKL</sequence>
<dbReference type="InterPro" id="IPR054542">
    <property type="entry name" value="Cys_met_metab_PP"/>
</dbReference>
<keyword evidence="6" id="KW-0486">Methionine biosynthesis</keyword>
<protein>
    <recommendedName>
        <fullName evidence="3">cysteine-S-conjugate beta-lyase</fullName>
        <ecNumber evidence="3">4.4.1.13</ecNumber>
    </recommendedName>
    <alternativeName>
        <fullName evidence="8">Cysteine-S-conjugate beta-lyase</fullName>
    </alternativeName>
</protein>
<evidence type="ECO:0000313" key="11">
    <source>
        <dbReference type="EMBL" id="WBW74713.1"/>
    </source>
</evidence>
<dbReference type="GO" id="GO:0019346">
    <property type="term" value="P:transsulfuration"/>
    <property type="evidence" value="ECO:0007669"/>
    <property type="project" value="InterPro"/>
</dbReference>
<dbReference type="RefSeq" id="XP_056038956.1">
    <property type="nucleotide sequence ID" value="XM_056183608.1"/>
</dbReference>
<dbReference type="EC" id="4.4.1.13" evidence="3"/>
<dbReference type="InterPro" id="IPR015421">
    <property type="entry name" value="PyrdxlP-dep_Trfase_major"/>
</dbReference>
<dbReference type="PIRSF" id="PIRSF001434">
    <property type="entry name" value="CGS"/>
    <property type="match status" value="1"/>
</dbReference>
<keyword evidence="5 9" id="KW-0663">Pyridoxal phosphate</keyword>
<dbReference type="PANTHER" id="PTHR11808:SF50">
    <property type="entry name" value="CYSTATHIONINE BETA-LYASE"/>
    <property type="match status" value="1"/>
</dbReference>
<evidence type="ECO:0000313" key="12">
    <source>
        <dbReference type="Proteomes" id="UP001212411"/>
    </source>
</evidence>
<dbReference type="InterPro" id="IPR015424">
    <property type="entry name" value="PyrdxlP-dep_Trfase"/>
</dbReference>
<proteinExistence type="inferred from homology"/>
<dbReference type="InterPro" id="IPR000277">
    <property type="entry name" value="Cys/Met-Metab_PyrdxlP-dep_enz"/>
</dbReference>
<keyword evidence="7" id="KW-0456">Lyase</keyword>
<dbReference type="Proteomes" id="UP001212411">
    <property type="component" value="Chromosome 3"/>
</dbReference>
<dbReference type="PANTHER" id="PTHR11808">
    <property type="entry name" value="TRANS-SULFURATION ENZYME FAMILY MEMBER"/>
    <property type="match status" value="1"/>
</dbReference>
<dbReference type="EMBL" id="CP115613">
    <property type="protein sequence ID" value="WBW74713.1"/>
    <property type="molecule type" value="Genomic_DNA"/>
</dbReference>
<name>A0AAE9WFA4_9SCHI</name>
<dbReference type="Gene3D" id="3.40.640.10">
    <property type="entry name" value="Type I PLP-dependent aspartate aminotransferase-like (Major domain)"/>
    <property type="match status" value="1"/>
</dbReference>
<gene>
    <name evidence="11" type="primary">cbl1</name>
    <name evidence="11" type="ORF">SOMG_04831</name>
</gene>
<dbReference type="KEGG" id="som:SOMG_04831"/>
<accession>A0AAE9WFA4</accession>
<dbReference type="GeneID" id="80878297"/>
<reference evidence="11 12" key="1">
    <citation type="journal article" date="2023" name="G3 (Bethesda)">
        <title>A high-quality reference genome for the fission yeast Schizosaccharomyces osmophilus.</title>
        <authorList>
            <person name="Jia G.S."/>
            <person name="Zhang W.C."/>
            <person name="Liang Y."/>
            <person name="Liu X.H."/>
            <person name="Rhind N."/>
            <person name="Pidoux A."/>
            <person name="Brysch-Herzberg M."/>
            <person name="Du L.L."/>
        </authorList>
    </citation>
    <scope>NUCLEOTIDE SEQUENCE [LARGE SCALE GENOMIC DNA]</scope>
    <source>
        <strain evidence="11 12">CBS 15793</strain>
    </source>
</reference>
<dbReference type="GO" id="GO:0047804">
    <property type="term" value="F:cysteine-S-conjugate beta-lyase activity"/>
    <property type="evidence" value="ECO:0007669"/>
    <property type="project" value="UniProtKB-EC"/>
</dbReference>
<dbReference type="AlphaFoldDB" id="A0AAE9WFA4"/>
<dbReference type="InterPro" id="IPR006238">
    <property type="entry name" value="Cys_b_lyase_euk"/>
</dbReference>
<dbReference type="GO" id="GO:0071266">
    <property type="term" value="P:'de novo' L-methionine biosynthetic process"/>
    <property type="evidence" value="ECO:0007669"/>
    <property type="project" value="InterPro"/>
</dbReference>
<evidence type="ECO:0000256" key="6">
    <source>
        <dbReference type="ARBA" id="ARBA00023167"/>
    </source>
</evidence>
<dbReference type="GO" id="GO:0030170">
    <property type="term" value="F:pyridoxal phosphate binding"/>
    <property type="evidence" value="ECO:0007669"/>
    <property type="project" value="InterPro"/>
</dbReference>
<dbReference type="PROSITE" id="PS00868">
    <property type="entry name" value="CYS_MET_METAB_PP"/>
    <property type="match status" value="1"/>
</dbReference>